<dbReference type="OrthoDB" id="10257878at2759"/>
<sequence length="839" mass="93202">MNDDDDLSSLTVLVLSDLSGDDRKLTLLLTELIGKRQLIDCIFVTGSLTDGDPRQFNNIDYIAELLVRYKVVLQTLRQISPLVYFVQGANDPVLTIKKLSSCTRAETMLLTKYPDDNEWCIDVSFQAVRLASNLVIVGSSGSSASLDSCTRKAYDNGADILWPDTVPQELIDIDDKKETTLSSSSSSSSSPTSSSTSLLQRALNLGLQAALFNILQSALLELTMIRPSSEAFLHNVSTTSTTQSVLKDVDPRLFYTTRTPDELRALITYKHSTMAEPFSHRHMTNDCEAPISNSSNNSNNCTQEQSQHPPYPFGPFFYPYVLYEGLSNFDSYTADALTLALQYAQSFNDYVVDISAERDSFLTYSKRSAAWINTHLLSQLYEPLSAKPTHPSDASGQVAQSLRPIFSSDTMTEHVTLSLHYSLDILRAHTAFHDEPMAIFIKFLLNPNLLNPTESMYMRIYGPLFCHSVDSLPGSAFQKLIASSSIEADHFMSSTAVYSDEDTDVLSLATPANNAMDDMLKKEWMMKHTIIAIRDGTSHDLHDLYKETCDIVDEFSSSSDVSTSDMSAYIRSMSTHYVKNLSNPSSTTTSLVSSLKDEGTVSAIDSSSSAKLSLSHSPALAPITLLVKSHSNFASPSTVQNYASYLKANRIKESPQNTSKCLPKSLSVLPKLGNSALFKEESQTKHKGMRGWLKLAPNLYDYLPKSWTDWSNLIQCTSNELSQLYSFNMLKDSVILLTHQGPAGSPTSYEFNRDRGELLETGSYGLRELHYGRLNVLLHVHGRARRPLVRLYEVDDVMVFNPGTFRDGLYGILELKRKAGIWQVFSASVHKLLAETGNV</sequence>
<accession>E1F0L0</accession>
<dbReference type="OMA" id="HDEPMAI"/>
<proteinExistence type="predicted"/>
<dbReference type="EMBL" id="ACVC01000108">
    <property type="protein sequence ID" value="EFO63992.1"/>
    <property type="molecule type" value="Genomic_DNA"/>
</dbReference>
<dbReference type="SUPFAM" id="SSF56300">
    <property type="entry name" value="Metallo-dependent phosphatases"/>
    <property type="match status" value="1"/>
</dbReference>
<evidence type="ECO:0000313" key="1">
    <source>
        <dbReference type="EMBL" id="EFO63992.1"/>
    </source>
</evidence>
<comment type="caution">
    <text evidence="1">The sequence shown here is derived from an EMBL/GenBank/DDBJ whole genome shotgun (WGS) entry which is preliminary data.</text>
</comment>
<gene>
    <name evidence="1" type="ORF">GLP15_3895</name>
</gene>
<evidence type="ECO:0008006" key="3">
    <source>
        <dbReference type="Google" id="ProtNLM"/>
    </source>
</evidence>
<dbReference type="VEuPathDB" id="GiardiaDB:GLP15_3895"/>
<protein>
    <recommendedName>
        <fullName evidence="3">Calcineurin-like phosphoesterase domain-containing protein</fullName>
    </recommendedName>
</protein>
<name>E1F0L0_GIAIA</name>
<dbReference type="Proteomes" id="UP000008974">
    <property type="component" value="Unassembled WGS sequence"/>
</dbReference>
<evidence type="ECO:0000313" key="2">
    <source>
        <dbReference type="Proteomes" id="UP000008974"/>
    </source>
</evidence>
<dbReference type="InterPro" id="IPR029052">
    <property type="entry name" value="Metallo-depent_PP-like"/>
</dbReference>
<organism evidence="1 2">
    <name type="scientific">Giardia intestinalis (strain P15)</name>
    <name type="common">Giardia lamblia</name>
    <dbReference type="NCBI Taxonomy" id="658858"/>
    <lineage>
        <taxon>Eukaryota</taxon>
        <taxon>Metamonada</taxon>
        <taxon>Diplomonadida</taxon>
        <taxon>Hexamitidae</taxon>
        <taxon>Giardiinae</taxon>
        <taxon>Giardia</taxon>
    </lineage>
</organism>
<dbReference type="PANTHER" id="PTHR37523:SF1">
    <property type="entry name" value="CALCINEURIN-LIKE PHOSPHOESTERASE DOMAIN-CONTAINING PROTEIN"/>
    <property type="match status" value="1"/>
</dbReference>
<reference evidence="1 2" key="1">
    <citation type="journal article" date="2010" name="BMC Genomics">
        <title>Genome analysis and comparative genomics of a Giardia intestinalis assemblage E isolate.</title>
        <authorList>
            <person name="Jerlstrom-Hultqvist J."/>
            <person name="Franzen O."/>
            <person name="Ankarklev J."/>
            <person name="Xu F."/>
            <person name="Nohynkova E."/>
            <person name="Andersson J.O."/>
            <person name="Svard S.G."/>
            <person name="Andersson B."/>
        </authorList>
    </citation>
    <scope>NUCLEOTIDE SEQUENCE [LARGE SCALE GENOMIC DNA]</scope>
    <source>
        <strain evidence="1 2">P15</strain>
    </source>
</reference>
<dbReference type="PANTHER" id="PTHR37523">
    <property type="entry name" value="METALLOPHOSPHOESTERASE"/>
    <property type="match status" value="1"/>
</dbReference>
<dbReference type="AlphaFoldDB" id="E1F0L0"/>